<dbReference type="GO" id="GO:0004126">
    <property type="term" value="F:cytidine deaminase activity"/>
    <property type="evidence" value="ECO:0007669"/>
    <property type="project" value="UniProtKB-UniRule"/>
</dbReference>
<dbReference type="Gene3D" id="3.40.140.10">
    <property type="entry name" value="Cytidine Deaminase, domain 2"/>
    <property type="match status" value="1"/>
</dbReference>
<evidence type="ECO:0000256" key="7">
    <source>
        <dbReference type="ARBA" id="ARBA00022833"/>
    </source>
</evidence>
<feature type="binding site" evidence="11">
    <location>
        <begin position="44"/>
        <end position="50"/>
    </location>
    <ligand>
        <name>substrate</name>
    </ligand>
</feature>
<dbReference type="AlphaFoldDB" id="A0A672ZH17"/>
<feature type="binding site" evidence="12">
    <location>
        <position position="55"/>
    </location>
    <ligand>
        <name>Zn(2+)</name>
        <dbReference type="ChEBI" id="CHEBI:29105"/>
        <note>catalytic</note>
    </ligand>
</feature>
<dbReference type="PROSITE" id="PS51747">
    <property type="entry name" value="CYT_DCMP_DEAMINASES_2"/>
    <property type="match status" value="1"/>
</dbReference>
<evidence type="ECO:0000256" key="12">
    <source>
        <dbReference type="PIRSR" id="PIRSR606262-3"/>
    </source>
</evidence>
<evidence type="ECO:0000256" key="5">
    <source>
        <dbReference type="ARBA" id="ARBA00022723"/>
    </source>
</evidence>
<evidence type="ECO:0000256" key="8">
    <source>
        <dbReference type="ARBA" id="ARBA00032005"/>
    </source>
</evidence>
<keyword evidence="7 12" id="KW-0862">Zinc</keyword>
<reference evidence="15" key="3">
    <citation type="submission" date="2025-09" db="UniProtKB">
        <authorList>
            <consortium name="Ensembl"/>
        </authorList>
    </citation>
    <scope>IDENTIFICATION</scope>
</reference>
<comment type="cofactor">
    <cofactor evidence="1 12 13">
        <name>Zn(2+)</name>
        <dbReference type="ChEBI" id="CHEBI:29105"/>
    </cofactor>
</comment>
<dbReference type="EC" id="3.5.4.5" evidence="4 13"/>
<sequence>MSDKVHELVQRCRQARDMAYCPYSRFPVGAAVLTAGGDIITGCNVENASYGLTVCAERTAIQRAVVEGHRKFSAIAVTCDIEDHFVGPCGACRQVLMEVKRHHQTTISRRRVGTSNHRFCCVSCVPVWIGLDRVSDQTRWILQTDQPGGTPTAGVFSRSPPQELKASSSVWSICVS</sequence>
<comment type="similarity">
    <text evidence="3 13">Belongs to the cytidine and deoxycytidylate deaminase family.</text>
</comment>
<reference evidence="15" key="1">
    <citation type="submission" date="2019-06" db="EMBL/GenBank/DDBJ databases">
        <authorList>
            <consortium name="Wellcome Sanger Institute Data Sharing"/>
        </authorList>
    </citation>
    <scope>NUCLEOTIDE SEQUENCE [LARGE SCALE GENOMIC DNA]</scope>
</reference>
<evidence type="ECO:0000256" key="9">
    <source>
        <dbReference type="ARBA" id="ARBA00049558"/>
    </source>
</evidence>
<dbReference type="GO" id="GO:0008270">
    <property type="term" value="F:zinc ion binding"/>
    <property type="evidence" value="ECO:0007669"/>
    <property type="project" value="UniProtKB-UniRule"/>
</dbReference>
<feature type="active site" description="Proton donor" evidence="10">
    <location>
        <position position="57"/>
    </location>
</feature>
<dbReference type="Ensembl" id="ENSSORT00005016863.1">
    <property type="protein sequence ID" value="ENSSORP00005016355.1"/>
    <property type="gene ID" value="ENSSORG00005008298.1"/>
</dbReference>
<evidence type="ECO:0000256" key="10">
    <source>
        <dbReference type="PIRSR" id="PIRSR606262-1"/>
    </source>
</evidence>
<dbReference type="NCBIfam" id="NF004064">
    <property type="entry name" value="PRK05578.1"/>
    <property type="match status" value="1"/>
</dbReference>
<comment type="catalytic activity">
    <reaction evidence="13">
        <text>2'-deoxycytidine + H2O + H(+) = 2'-deoxyuridine + NH4(+)</text>
        <dbReference type="Rhea" id="RHEA:13433"/>
        <dbReference type="ChEBI" id="CHEBI:15377"/>
        <dbReference type="ChEBI" id="CHEBI:15378"/>
        <dbReference type="ChEBI" id="CHEBI:15698"/>
        <dbReference type="ChEBI" id="CHEBI:16450"/>
        <dbReference type="ChEBI" id="CHEBI:28938"/>
        <dbReference type="EC" id="3.5.4.5"/>
    </reaction>
</comment>
<dbReference type="Proteomes" id="UP000472271">
    <property type="component" value="Chromosome 18"/>
</dbReference>
<dbReference type="PANTHER" id="PTHR11644">
    <property type="entry name" value="CYTIDINE DEAMINASE"/>
    <property type="match status" value="1"/>
</dbReference>
<proteinExistence type="inferred from homology"/>
<dbReference type="GO" id="GO:0055086">
    <property type="term" value="P:nucleobase-containing small molecule metabolic process"/>
    <property type="evidence" value="ECO:0007669"/>
    <property type="project" value="UniProtKB-ARBA"/>
</dbReference>
<feature type="binding site" evidence="12">
    <location>
        <position position="89"/>
    </location>
    <ligand>
        <name>Zn(2+)</name>
        <dbReference type="ChEBI" id="CHEBI:29105"/>
        <note>catalytic</note>
    </ligand>
</feature>
<accession>A0A672ZH17</accession>
<reference evidence="15" key="2">
    <citation type="submission" date="2025-08" db="UniProtKB">
        <authorList>
            <consortium name="Ensembl"/>
        </authorList>
    </citation>
    <scope>IDENTIFICATION</scope>
</reference>
<dbReference type="SUPFAM" id="SSF53927">
    <property type="entry name" value="Cytidine deaminase-like"/>
    <property type="match status" value="1"/>
</dbReference>
<dbReference type="NCBIfam" id="TIGR01354">
    <property type="entry name" value="cyt_deam_tetra"/>
    <property type="match status" value="1"/>
</dbReference>
<feature type="domain" description="CMP/dCMP-type deaminase" evidence="14">
    <location>
        <begin position="3"/>
        <end position="122"/>
    </location>
</feature>
<dbReference type="GO" id="GO:0072527">
    <property type="term" value="P:pyrimidine-containing compound metabolic process"/>
    <property type="evidence" value="ECO:0007669"/>
    <property type="project" value="UniProtKB-ARBA"/>
</dbReference>
<keyword evidence="6 13" id="KW-0378">Hydrolase</keyword>
<dbReference type="InterPro" id="IPR002125">
    <property type="entry name" value="CMP_dCMP_dom"/>
</dbReference>
<evidence type="ECO:0000256" key="6">
    <source>
        <dbReference type="ARBA" id="ARBA00022801"/>
    </source>
</evidence>
<comment type="catalytic activity">
    <reaction evidence="9 13">
        <text>cytidine + H2O + H(+) = uridine + NH4(+)</text>
        <dbReference type="Rhea" id="RHEA:16069"/>
        <dbReference type="ChEBI" id="CHEBI:15377"/>
        <dbReference type="ChEBI" id="CHEBI:15378"/>
        <dbReference type="ChEBI" id="CHEBI:16704"/>
        <dbReference type="ChEBI" id="CHEBI:17562"/>
        <dbReference type="ChEBI" id="CHEBI:28938"/>
        <dbReference type="EC" id="3.5.4.5"/>
    </reaction>
</comment>
<evidence type="ECO:0000256" key="4">
    <source>
        <dbReference type="ARBA" id="ARBA00012783"/>
    </source>
</evidence>
<dbReference type="InParanoid" id="A0A672ZH17"/>
<protein>
    <recommendedName>
        <fullName evidence="4 13">Cytidine deaminase</fullName>
        <ecNumber evidence="4 13">3.5.4.5</ecNumber>
    </recommendedName>
    <alternativeName>
        <fullName evidence="8 13">Cytidine aminohydrolase</fullName>
    </alternativeName>
</protein>
<dbReference type="GO" id="GO:0005829">
    <property type="term" value="C:cytosol"/>
    <property type="evidence" value="ECO:0007669"/>
    <property type="project" value="TreeGrafter"/>
</dbReference>
<gene>
    <name evidence="15" type="primary">LOC115439070</name>
</gene>
<dbReference type="PANTHER" id="PTHR11644:SF26">
    <property type="entry name" value="CYTIDINE DEAMINASE"/>
    <property type="match status" value="1"/>
</dbReference>
<dbReference type="PROSITE" id="PS00903">
    <property type="entry name" value="CYT_DCMP_DEAMINASES_1"/>
    <property type="match status" value="1"/>
</dbReference>
<evidence type="ECO:0000256" key="2">
    <source>
        <dbReference type="ARBA" id="ARBA00003949"/>
    </source>
</evidence>
<comment type="function">
    <text evidence="2 13">This enzyme scavenges exogenous and endogenous cytidine and 2'-deoxycytidine for UMP synthesis.</text>
</comment>
<keyword evidence="16" id="KW-1185">Reference proteome</keyword>
<keyword evidence="5 12" id="KW-0479">Metal-binding</keyword>
<evidence type="ECO:0000259" key="14">
    <source>
        <dbReference type="PROSITE" id="PS51747"/>
    </source>
</evidence>
<evidence type="ECO:0000313" key="16">
    <source>
        <dbReference type="Proteomes" id="UP000472271"/>
    </source>
</evidence>
<evidence type="ECO:0000313" key="15">
    <source>
        <dbReference type="Ensembl" id="ENSSORP00005016355.1"/>
    </source>
</evidence>
<feature type="binding site" evidence="12">
    <location>
        <position position="92"/>
    </location>
    <ligand>
        <name>Zn(2+)</name>
        <dbReference type="ChEBI" id="CHEBI:29105"/>
        <note>catalytic</note>
    </ligand>
</feature>
<organism evidence="15 16">
    <name type="scientific">Sphaeramia orbicularis</name>
    <name type="common">orbiculate cardinalfish</name>
    <dbReference type="NCBI Taxonomy" id="375764"/>
    <lineage>
        <taxon>Eukaryota</taxon>
        <taxon>Metazoa</taxon>
        <taxon>Chordata</taxon>
        <taxon>Craniata</taxon>
        <taxon>Vertebrata</taxon>
        <taxon>Euteleostomi</taxon>
        <taxon>Actinopterygii</taxon>
        <taxon>Neopterygii</taxon>
        <taxon>Teleostei</taxon>
        <taxon>Neoteleostei</taxon>
        <taxon>Acanthomorphata</taxon>
        <taxon>Gobiaria</taxon>
        <taxon>Kurtiformes</taxon>
        <taxon>Apogonoidei</taxon>
        <taxon>Apogonidae</taxon>
        <taxon>Apogoninae</taxon>
        <taxon>Sphaeramia</taxon>
    </lineage>
</organism>
<dbReference type="InterPro" id="IPR016193">
    <property type="entry name" value="Cytidine_deaminase-like"/>
</dbReference>
<dbReference type="Pfam" id="PF00383">
    <property type="entry name" value="dCMP_cyt_deam_1"/>
    <property type="match status" value="1"/>
</dbReference>
<dbReference type="InterPro" id="IPR016192">
    <property type="entry name" value="APOBEC/CMP_deaminase_Zn-bd"/>
</dbReference>
<dbReference type="InterPro" id="IPR006262">
    <property type="entry name" value="Cyt_deam_tetra"/>
</dbReference>
<dbReference type="GO" id="GO:0042802">
    <property type="term" value="F:identical protein binding"/>
    <property type="evidence" value="ECO:0007669"/>
    <property type="project" value="UniProtKB-ARBA"/>
</dbReference>
<evidence type="ECO:0000256" key="3">
    <source>
        <dbReference type="ARBA" id="ARBA00006576"/>
    </source>
</evidence>
<dbReference type="CDD" id="cd01283">
    <property type="entry name" value="cytidine_deaminase"/>
    <property type="match status" value="1"/>
</dbReference>
<dbReference type="FunFam" id="3.40.140.10:FF:000008">
    <property type="entry name" value="Cytidine deaminase"/>
    <property type="match status" value="1"/>
</dbReference>
<evidence type="ECO:0000256" key="11">
    <source>
        <dbReference type="PIRSR" id="PIRSR606262-2"/>
    </source>
</evidence>
<evidence type="ECO:0000256" key="13">
    <source>
        <dbReference type="RuleBase" id="RU364006"/>
    </source>
</evidence>
<name>A0A672ZH17_9TELE</name>
<evidence type="ECO:0000256" key="1">
    <source>
        <dbReference type="ARBA" id="ARBA00001947"/>
    </source>
</evidence>
<dbReference type="InterPro" id="IPR050202">
    <property type="entry name" value="Cyt/Deoxycyt_deaminase"/>
</dbReference>